<feature type="transmembrane region" description="Helical" evidence="2">
    <location>
        <begin position="83"/>
        <end position="102"/>
    </location>
</feature>
<dbReference type="RefSeq" id="WP_264139190.1">
    <property type="nucleotide sequence ID" value="NZ_JAOYOD010000001.1"/>
</dbReference>
<accession>A0ABT3CXB2</accession>
<keyword evidence="4" id="KW-1185">Reference proteome</keyword>
<protein>
    <recommendedName>
        <fullName evidence="5">DUF4175 domain-containing protein</fullName>
    </recommendedName>
</protein>
<sequence length="1017" mass="119385">MIGLPLVKYALYERFMSDEEAARQIGEKFSDIGDKVLNTIQLNKGSKENALINASLEQRISELSIFEFSSGINFKTNLKYLKYLLFPSMILLTLLLVIPQFITESTSRIINYNTEYSESLFDLKMITDLKAFRNEPLKIELQLTGSAIPDKFYLASNGNSTATQLIGNKLVYTFPKVKEDFDFYLYSGSFRSEDYQVTVYNRPEVKNLKIRLDYPNYTRLKSKQIENNGNLTLPEGTKATWELVSTSSDQINLIFTKDTLQLDSKNDLFYGSKVLSQITDYEIQLANEHSLNKEPILYHVDIVKDKYPEIDVNVLRDTTLYQFLLFEGNIADDYGFQRLELHYELNSKRFKQNVSINRSNPSQPFFCQLNLDSLDLNQGDVLNYYLSIRDNDEINGYKETRTPKYSFRIPDKSEINDDIKKSAEHAKSEMSDALKKSEEVRKQIDDIQQDLKKQNNNNWQEKKKVNQLIENKEELEKEINKLLKEHKELTEKQNKFHKPNKELQEKAQQLQKLMDEMLDEETKKLYEELKKLLEEQNPEQNLDQLMDDLSQKEKNLQDELERALEMFKRMQFEYKMDEIVQELEKTQKKQESLSNQTKDKNSDLDQIKKDQEEINEEFDQIKEEMNQMEEMNQDLKQPENLEDMSSEKESIDQTQEEISEQLEQNKRKKSSEKQQDAADQMKQLQQKMQNMQAGMEMEMMQENLDNLRNILDNLLTLSFDQEQLMKSFEEVNQSDPRFVSLSQKQLKLRDDAVIIDDSLKSLASRVFQIQSFVTRELNEMNKNIEASLQSLKDRKKSEAISNQQYTMTAINNLSLLLNDVLKQMQEQMAMAMGMPKKGEKGKNQPKPNLSQLQQELNNKIEQLKKSGKSGRPLSKELAEMAAQQEMIRKQLEEIQNNLNDANGGKEGLSKNLQEIIKKMEESETDLVNKNIKQETIKRQQDILTRMLESEDALRERELDQKREAETAKDRAKQSRKEFEEYIKAKESELELLQTLPPKMNPYYKEEVNKYFERLNEQ</sequence>
<keyword evidence="2" id="KW-0472">Membrane</keyword>
<organism evidence="3 4">
    <name type="scientific">Reichenbachiella ulvae</name>
    <dbReference type="NCBI Taxonomy" id="2980104"/>
    <lineage>
        <taxon>Bacteria</taxon>
        <taxon>Pseudomonadati</taxon>
        <taxon>Bacteroidota</taxon>
        <taxon>Cytophagia</taxon>
        <taxon>Cytophagales</taxon>
        <taxon>Reichenbachiellaceae</taxon>
        <taxon>Reichenbachiella</taxon>
    </lineage>
</organism>
<gene>
    <name evidence="3" type="ORF">N7U62_16735</name>
</gene>
<name>A0ABT3CXB2_9BACT</name>
<keyword evidence="2" id="KW-0812">Transmembrane</keyword>
<dbReference type="PANTHER" id="PTHR45615:SF80">
    <property type="entry name" value="GRIP DOMAIN-CONTAINING PROTEIN"/>
    <property type="match status" value="1"/>
</dbReference>
<proteinExistence type="predicted"/>
<evidence type="ECO:0000313" key="3">
    <source>
        <dbReference type="EMBL" id="MCV9388331.1"/>
    </source>
</evidence>
<evidence type="ECO:0000256" key="2">
    <source>
        <dbReference type="SAM" id="Phobius"/>
    </source>
</evidence>
<dbReference type="PANTHER" id="PTHR45615">
    <property type="entry name" value="MYOSIN HEAVY CHAIN, NON-MUSCLE"/>
    <property type="match status" value="1"/>
</dbReference>
<evidence type="ECO:0000313" key="4">
    <source>
        <dbReference type="Proteomes" id="UP001300692"/>
    </source>
</evidence>
<evidence type="ECO:0008006" key="5">
    <source>
        <dbReference type="Google" id="ProtNLM"/>
    </source>
</evidence>
<keyword evidence="2" id="KW-1133">Transmembrane helix</keyword>
<evidence type="ECO:0000256" key="1">
    <source>
        <dbReference type="SAM" id="MobiDB-lite"/>
    </source>
</evidence>
<feature type="region of interest" description="Disordered" evidence="1">
    <location>
        <begin position="952"/>
        <end position="975"/>
    </location>
</feature>
<dbReference type="Proteomes" id="UP001300692">
    <property type="component" value="Unassembled WGS sequence"/>
</dbReference>
<dbReference type="EMBL" id="JAOYOD010000001">
    <property type="protein sequence ID" value="MCV9388331.1"/>
    <property type="molecule type" value="Genomic_DNA"/>
</dbReference>
<comment type="caution">
    <text evidence="3">The sequence shown here is derived from an EMBL/GenBank/DDBJ whole genome shotgun (WGS) entry which is preliminary data.</text>
</comment>
<feature type="region of interest" description="Disordered" evidence="1">
    <location>
        <begin position="584"/>
        <end position="609"/>
    </location>
</feature>
<feature type="region of interest" description="Disordered" evidence="1">
    <location>
        <begin position="638"/>
        <end position="680"/>
    </location>
</feature>
<reference evidence="3 4" key="1">
    <citation type="submission" date="2022-10" db="EMBL/GenBank/DDBJ databases">
        <title>Comparative genomics and taxonomic characterization of three novel marine species of genus Reichenbachiella exhibiting antioxidant and polysaccharide degradation activities.</title>
        <authorList>
            <person name="Muhammad N."/>
            <person name="Lee Y.-J."/>
            <person name="Ko J."/>
            <person name="Kim S.-G."/>
        </authorList>
    </citation>
    <scope>NUCLEOTIDE SEQUENCE [LARGE SCALE GENOMIC DNA]</scope>
    <source>
        <strain evidence="3 4">ABR2-5</strain>
    </source>
</reference>